<dbReference type="RefSeq" id="XP_016444845.1">
    <property type="nucleotide sequence ID" value="XM_016589359.1"/>
</dbReference>
<dbReference type="AlphaFoldDB" id="A0A1S3XY73"/>
<organism evidence="1">
    <name type="scientific">Nicotiana tabacum</name>
    <name type="common">Common tobacco</name>
    <dbReference type="NCBI Taxonomy" id="4097"/>
    <lineage>
        <taxon>Eukaryota</taxon>
        <taxon>Viridiplantae</taxon>
        <taxon>Streptophyta</taxon>
        <taxon>Embryophyta</taxon>
        <taxon>Tracheophyta</taxon>
        <taxon>Spermatophyta</taxon>
        <taxon>Magnoliopsida</taxon>
        <taxon>eudicotyledons</taxon>
        <taxon>Gunneridae</taxon>
        <taxon>Pentapetalae</taxon>
        <taxon>asterids</taxon>
        <taxon>lamiids</taxon>
        <taxon>Solanales</taxon>
        <taxon>Solanaceae</taxon>
        <taxon>Nicotianoideae</taxon>
        <taxon>Nicotianeae</taxon>
        <taxon>Nicotiana</taxon>
    </lineage>
</organism>
<dbReference type="OMA" id="INHETTY"/>
<dbReference type="OrthoDB" id="1740536at2759"/>
<protein>
    <submittedName>
        <fullName evidence="1">Uncharacterized protein</fullName>
    </submittedName>
</protein>
<dbReference type="PaxDb" id="4097-A0A1S3XY73"/>
<name>A0A1S3XY73_TOBAC</name>
<reference evidence="1" key="1">
    <citation type="submission" date="2025-08" db="UniProtKB">
        <authorList>
            <consortium name="RefSeq"/>
        </authorList>
    </citation>
    <scope>IDENTIFICATION</scope>
</reference>
<accession>A0A1S3XY73</accession>
<dbReference type="PANTHER" id="PTHR33240:SF8">
    <property type="entry name" value="OS03G0439900 PROTEIN"/>
    <property type="match status" value="1"/>
</dbReference>
<proteinExistence type="predicted"/>
<dbReference type="PANTHER" id="PTHR33240">
    <property type="entry name" value="OS08G0508500 PROTEIN"/>
    <property type="match status" value="1"/>
</dbReference>
<sequence>MAVADFQNRLNRNGSKATKELLNRLKKYPPTTSEKIHNVYCAKVRAEEDDLNGLIQWLTSVQTKTRRDRRNDGRRDHLSCFNRERHQPYIRPSIPPPPRHANVMPRHTMPLRNERGMRPLLSAHNICVSPSKIVYTLEKLGTKVQWPQKMKSYASTRRLNVQCEFYQERGHKTEDCIGLRQEVLRMLNQGHLKELLSNQGRVNFARGRDQPQGPPKPPSPARTIKNIIGGSDDKVINHVKFTTTHKLKRTVAHKWYDYLVDSIIFDKSDANGLSSPYYDALVITLHITDTNVNRIMVNDGNGACITYPRVLIQMRLEDKIVPHCITLTGFNSAVQRTSGKIVLLVLVGEVTLEMMFHVINHETTYNAIIGHP</sequence>
<gene>
    <name evidence="1" type="primary">LOC107770095</name>
</gene>
<dbReference type="KEGG" id="nta:107770095"/>
<evidence type="ECO:0000313" key="1">
    <source>
        <dbReference type="RefSeq" id="XP_016444845.1"/>
    </source>
</evidence>